<organism evidence="1 2">
    <name type="scientific">Panagrolaimus sp. JU765</name>
    <dbReference type="NCBI Taxonomy" id="591449"/>
    <lineage>
        <taxon>Eukaryota</taxon>
        <taxon>Metazoa</taxon>
        <taxon>Ecdysozoa</taxon>
        <taxon>Nematoda</taxon>
        <taxon>Chromadorea</taxon>
        <taxon>Rhabditida</taxon>
        <taxon>Tylenchina</taxon>
        <taxon>Panagrolaimomorpha</taxon>
        <taxon>Panagrolaimoidea</taxon>
        <taxon>Panagrolaimidae</taxon>
        <taxon>Panagrolaimus</taxon>
    </lineage>
</organism>
<sequence>MRFYNHAKNNNRQVPVATIRVKRAILIFFPSLEQKSNKEQSSRSTIQLRRPSNMSTKKSKIKVYQQFVDNKNNLKHETAKN</sequence>
<protein>
    <submittedName>
        <fullName evidence="2">Ovule protein</fullName>
    </submittedName>
</protein>
<dbReference type="Proteomes" id="UP000887576">
    <property type="component" value="Unplaced"/>
</dbReference>
<proteinExistence type="predicted"/>
<accession>A0AC34QYY9</accession>
<dbReference type="WBParaSite" id="JU765_v2.g20670.t1">
    <property type="protein sequence ID" value="JU765_v2.g20670.t1"/>
    <property type="gene ID" value="JU765_v2.g20670"/>
</dbReference>
<name>A0AC34QYY9_9BILA</name>
<reference evidence="2" key="1">
    <citation type="submission" date="2022-11" db="UniProtKB">
        <authorList>
            <consortium name="WormBaseParasite"/>
        </authorList>
    </citation>
    <scope>IDENTIFICATION</scope>
</reference>
<evidence type="ECO:0000313" key="2">
    <source>
        <dbReference type="WBParaSite" id="JU765_v2.g20670.t1"/>
    </source>
</evidence>
<evidence type="ECO:0000313" key="1">
    <source>
        <dbReference type="Proteomes" id="UP000887576"/>
    </source>
</evidence>